<feature type="region of interest" description="Disordered" evidence="1">
    <location>
        <begin position="100"/>
        <end position="128"/>
    </location>
</feature>
<dbReference type="Gene3D" id="3.30.70.1070">
    <property type="entry name" value="Sporulation related repeat"/>
    <property type="match status" value="1"/>
</dbReference>
<proteinExistence type="predicted"/>
<dbReference type="AlphaFoldDB" id="A0A418ZTK2"/>
<feature type="domain" description="SPOR" evidence="3">
    <location>
        <begin position="248"/>
        <end position="325"/>
    </location>
</feature>
<feature type="chain" id="PRO_5019466799" evidence="2">
    <location>
        <begin position="20"/>
        <end position="325"/>
    </location>
</feature>
<dbReference type="SUPFAM" id="SSF110997">
    <property type="entry name" value="Sporulation related repeat"/>
    <property type="match status" value="1"/>
</dbReference>
<sequence>MKAAWRILAVWMMGGSALAQPVPPPPDGFAGAQYIDGNGCVFGRQGTGWVQRLDGQGQAVCGFPPSLDARRRDAAADRVLPLTPGPAPDPATLLMEHLSRDLRPGEWTGDPRPAETRSEPQPSRLPDPVQTAITDAMQAAPAIREAAGLTLSPETCARLGYRPDGSGQASSSGLCAGMVSEPGLAGVTPVVQVAPATRAAQPAAAAPAAARPAVTRPAATRPAAAAPRAAGPVATVAPPAPARSTEEMIPPSARYVQVGAYSDEDNARIVLRALAARGYPTGQTRSTSDAGTLRVIMAGPFADRQALISALNDLRRNGWPGAVAR</sequence>
<dbReference type="InterPro" id="IPR007730">
    <property type="entry name" value="SPOR-like_dom"/>
</dbReference>
<evidence type="ECO:0000313" key="4">
    <source>
        <dbReference type="EMBL" id="RJL02282.1"/>
    </source>
</evidence>
<dbReference type="InterPro" id="IPR036680">
    <property type="entry name" value="SPOR-like_sf"/>
</dbReference>
<dbReference type="Proteomes" id="UP000285530">
    <property type="component" value="Unassembled WGS sequence"/>
</dbReference>
<dbReference type="PROSITE" id="PS51724">
    <property type="entry name" value="SPOR"/>
    <property type="match status" value="1"/>
</dbReference>
<gene>
    <name evidence="4" type="ORF">D3P06_11585</name>
</gene>
<reference evidence="4 5" key="1">
    <citation type="submission" date="2018-09" db="EMBL/GenBank/DDBJ databases">
        <title>Paracoccus onubensis nov. sp. a moderate halophilic bacterium isolated from Gruta de las Maravillas (Aracena, Spain).</title>
        <authorList>
            <person name="Jurado V."/>
            <person name="Gutierrez-Patricio S."/>
            <person name="Gonzalez-Pimentel J.L."/>
            <person name="Laiz L."/>
            <person name="Saiz-Jimenez C."/>
        </authorList>
    </citation>
    <scope>NUCLEOTIDE SEQUENCE [LARGE SCALE GENOMIC DNA]</scope>
    <source>
        <strain evidence="4 5">DSM 19484</strain>
    </source>
</reference>
<protein>
    <submittedName>
        <fullName evidence="4">SPOR domain-containing protein</fullName>
    </submittedName>
</protein>
<evidence type="ECO:0000313" key="5">
    <source>
        <dbReference type="Proteomes" id="UP000285530"/>
    </source>
</evidence>
<organism evidence="4 5">
    <name type="scientific">Paracoccus aestuarii</name>
    <dbReference type="NCBI Taxonomy" id="453842"/>
    <lineage>
        <taxon>Bacteria</taxon>
        <taxon>Pseudomonadati</taxon>
        <taxon>Pseudomonadota</taxon>
        <taxon>Alphaproteobacteria</taxon>
        <taxon>Rhodobacterales</taxon>
        <taxon>Paracoccaceae</taxon>
        <taxon>Paracoccus</taxon>
    </lineage>
</organism>
<dbReference type="RefSeq" id="WP_119886711.1">
    <property type="nucleotide sequence ID" value="NZ_CP067169.1"/>
</dbReference>
<evidence type="ECO:0000259" key="3">
    <source>
        <dbReference type="PROSITE" id="PS51724"/>
    </source>
</evidence>
<feature type="compositionally biased region" description="Low complexity" evidence="1">
    <location>
        <begin position="223"/>
        <end position="237"/>
    </location>
</feature>
<dbReference type="GO" id="GO:0042834">
    <property type="term" value="F:peptidoglycan binding"/>
    <property type="evidence" value="ECO:0007669"/>
    <property type="project" value="InterPro"/>
</dbReference>
<keyword evidence="5" id="KW-1185">Reference proteome</keyword>
<comment type="caution">
    <text evidence="4">The sequence shown here is derived from an EMBL/GenBank/DDBJ whole genome shotgun (WGS) entry which is preliminary data.</text>
</comment>
<keyword evidence="2" id="KW-0732">Signal</keyword>
<name>A0A418ZTK2_9RHOB</name>
<dbReference type="OrthoDB" id="7843142at2"/>
<feature type="region of interest" description="Disordered" evidence="1">
    <location>
        <begin position="223"/>
        <end position="246"/>
    </location>
</feature>
<feature type="signal peptide" evidence="2">
    <location>
        <begin position="1"/>
        <end position="19"/>
    </location>
</feature>
<evidence type="ECO:0000256" key="2">
    <source>
        <dbReference type="SAM" id="SignalP"/>
    </source>
</evidence>
<dbReference type="Pfam" id="PF05036">
    <property type="entry name" value="SPOR"/>
    <property type="match status" value="1"/>
</dbReference>
<dbReference type="EMBL" id="QZEV01000059">
    <property type="protein sequence ID" value="RJL02282.1"/>
    <property type="molecule type" value="Genomic_DNA"/>
</dbReference>
<accession>A0A418ZTK2</accession>
<evidence type="ECO:0000256" key="1">
    <source>
        <dbReference type="SAM" id="MobiDB-lite"/>
    </source>
</evidence>